<comment type="pathway">
    <text evidence="1">Lipid metabolism.</text>
</comment>
<comment type="caution">
    <text evidence="6">The sequence shown here is derived from an EMBL/GenBank/DDBJ whole genome shotgun (WGS) entry which is preliminary data.</text>
</comment>
<keyword evidence="4" id="KW-1133">Transmembrane helix</keyword>
<evidence type="ECO:0000256" key="4">
    <source>
        <dbReference type="SAM" id="Phobius"/>
    </source>
</evidence>
<evidence type="ECO:0000256" key="2">
    <source>
        <dbReference type="ARBA" id="ARBA00022679"/>
    </source>
</evidence>
<dbReference type="SUPFAM" id="SSF69593">
    <property type="entry name" value="Glycerol-3-phosphate (1)-acyltransferase"/>
    <property type="match status" value="1"/>
</dbReference>
<dbReference type="GO" id="GO:0003841">
    <property type="term" value="F:1-acylglycerol-3-phosphate O-acyltransferase activity"/>
    <property type="evidence" value="ECO:0007669"/>
    <property type="project" value="TreeGrafter"/>
</dbReference>
<evidence type="ECO:0000313" key="6">
    <source>
        <dbReference type="EMBL" id="MBS1257356.1"/>
    </source>
</evidence>
<dbReference type="EMBL" id="JAANXD010000020">
    <property type="protein sequence ID" value="MBS1257356.1"/>
    <property type="molecule type" value="Genomic_DNA"/>
</dbReference>
<feature type="domain" description="Phospholipid/glycerol acyltransferase" evidence="5">
    <location>
        <begin position="44"/>
        <end position="159"/>
    </location>
</feature>
<reference evidence="6" key="1">
    <citation type="journal article" date="2021" name="ISME J.">
        <title>Fine-scale metabolic discontinuity in a stratified prokaryote microbiome of a Red Sea deep halocline.</title>
        <authorList>
            <person name="Michoud G."/>
            <person name="Ngugi D.K."/>
            <person name="Barozzi A."/>
            <person name="Merlino G."/>
            <person name="Calleja M.L."/>
            <person name="Delgado-Huertas A."/>
            <person name="Moran X.A.G."/>
            <person name="Daffonchio D."/>
        </authorList>
    </citation>
    <scope>NUCLEOTIDE SEQUENCE</scope>
    <source>
        <strain evidence="6">SuakinDeep_MAG55_1</strain>
    </source>
</reference>
<feature type="transmembrane region" description="Helical" evidence="4">
    <location>
        <begin position="69"/>
        <end position="90"/>
    </location>
</feature>
<feature type="transmembrane region" description="Helical" evidence="4">
    <location>
        <begin position="13"/>
        <end position="31"/>
    </location>
</feature>
<keyword evidence="3" id="KW-0012">Acyltransferase</keyword>
<dbReference type="Proteomes" id="UP000722750">
    <property type="component" value="Unassembled WGS sequence"/>
</dbReference>
<dbReference type="Pfam" id="PF01553">
    <property type="entry name" value="Acyltransferase"/>
    <property type="match status" value="1"/>
</dbReference>
<evidence type="ECO:0000256" key="3">
    <source>
        <dbReference type="ARBA" id="ARBA00023315"/>
    </source>
</evidence>
<name>A0A942A0V8_9BACT</name>
<keyword evidence="4" id="KW-0812">Transmembrane</keyword>
<dbReference type="SMART" id="SM00563">
    <property type="entry name" value="PlsC"/>
    <property type="match status" value="1"/>
</dbReference>
<gene>
    <name evidence="6" type="ORF">MAG551_00398</name>
</gene>
<keyword evidence="4" id="KW-0472">Membrane</keyword>
<evidence type="ECO:0000313" key="7">
    <source>
        <dbReference type="Proteomes" id="UP000722750"/>
    </source>
</evidence>
<organism evidence="6 7">
    <name type="scientific">Candidatus Scalindua arabica</name>
    <dbReference type="NCBI Taxonomy" id="1127984"/>
    <lineage>
        <taxon>Bacteria</taxon>
        <taxon>Pseudomonadati</taxon>
        <taxon>Planctomycetota</taxon>
        <taxon>Candidatus Brocadiia</taxon>
        <taxon>Candidatus Brocadiales</taxon>
        <taxon>Candidatus Scalinduaceae</taxon>
        <taxon>Candidatus Scalindua</taxon>
    </lineage>
</organism>
<dbReference type="AlphaFoldDB" id="A0A942A0V8"/>
<accession>A0A942A0V8</accession>
<dbReference type="PANTHER" id="PTHR10434:SF11">
    <property type="entry name" value="1-ACYL-SN-GLYCEROL-3-PHOSPHATE ACYLTRANSFERASE"/>
    <property type="match status" value="1"/>
</dbReference>
<evidence type="ECO:0000256" key="1">
    <source>
        <dbReference type="ARBA" id="ARBA00005189"/>
    </source>
</evidence>
<proteinExistence type="predicted"/>
<sequence length="220" mass="25225">MNMRRHVTKVLQMSFYLPFFFLFRTFLNFKVKGADNLKEAGTSFILAVNHVSYLDPISVFVALPFRLKYIPLFYVASDYFYKILFFYRFIGAVRARMGRDLELSSRPLIEKLDQGERVVIFPEGGINRGVSIKRRPRRGISYVAAKSNKLIVPLKIVSNLDDTVSVLGGTIIDILTGKHWVKMVFGKPFKIDETIGKIPESLSELRKASEGVFERIMMAK</sequence>
<dbReference type="GO" id="GO:0006654">
    <property type="term" value="P:phosphatidic acid biosynthetic process"/>
    <property type="evidence" value="ECO:0007669"/>
    <property type="project" value="TreeGrafter"/>
</dbReference>
<dbReference type="CDD" id="cd07989">
    <property type="entry name" value="LPLAT_AGPAT-like"/>
    <property type="match status" value="1"/>
</dbReference>
<dbReference type="InterPro" id="IPR002123">
    <property type="entry name" value="Plipid/glycerol_acylTrfase"/>
</dbReference>
<protein>
    <submittedName>
        <fullName evidence="6">Bifunctional protein Aas</fullName>
    </submittedName>
</protein>
<dbReference type="PANTHER" id="PTHR10434">
    <property type="entry name" value="1-ACYL-SN-GLYCEROL-3-PHOSPHATE ACYLTRANSFERASE"/>
    <property type="match status" value="1"/>
</dbReference>
<keyword evidence="2" id="KW-0808">Transferase</keyword>
<evidence type="ECO:0000259" key="5">
    <source>
        <dbReference type="SMART" id="SM00563"/>
    </source>
</evidence>